<keyword evidence="5" id="KW-1185">Reference proteome</keyword>
<dbReference type="Proteomes" id="UP001244787">
    <property type="component" value="Unassembled WGS sequence"/>
</dbReference>
<evidence type="ECO:0000256" key="1">
    <source>
        <dbReference type="ARBA" id="ARBA00022729"/>
    </source>
</evidence>
<dbReference type="Pfam" id="PF18962">
    <property type="entry name" value="Por_Secre_tail"/>
    <property type="match status" value="1"/>
</dbReference>
<sequence length="642" mass="70751">MKNLLLFSTLLLTSTSIFAQLSVKPNGTADSYIYVKDQVLYVESDVNLSRNTNNTNTEASIYLRENGQLIQGEPNLGNGGDGQLSVQQNTPVTNPWAYYYWCSPIGNTGPVGSPVAPGNRWFGVSHLYEALPTSGITAAQQVATVPTRDGFNNPRLTISSRWLYTHKEPGTEAEGDYQRMNTGNAAPTGFGFTMKGVHAGTINNGGNLSNHDQLYEFRGRPNNGDAIIPVDANKMTLSGNPYPSALDLNKLFHDPTNVDLGTFWYYDEDRTVPTHYYSNKPYGYGIFTIGPVDSDNDPYNGNNLGTYAAAPFFFYNSSGNQGGGAGTSLNSDDNKRFAPIGQGIMFVGDVYGTVTIKNSHRVFFKEGVLGSVFQRPGADETANETNSGGGPTLSTSTGAIPVDYRTPILRLWSVFDEAVTRDLVLAFYDQATDGYDRGLDGLSAQDLQTDAYFPIGPDNARRPFAINGVKYDENKQIPIAFKIKNATQVRLVVAEEVKKPYQHVYLFDNQENTIQELSNSTASGVVLNLPAGTYDNRFFIVFRKPNLRPEAELDQMEVVKANVNLFQNNPIQKLEVSNPEGYTIKTAMVYDMNGKLVIQEKDLGSKNRYSFYTGNLSDGVYVVKLTTSEDMILDYKVIVHNK</sequence>
<protein>
    <submittedName>
        <fullName evidence="4">T9SS type A sorting domain-containing protein</fullName>
    </submittedName>
</protein>
<evidence type="ECO:0000313" key="4">
    <source>
        <dbReference type="EMBL" id="MDN3723409.1"/>
    </source>
</evidence>
<dbReference type="EMBL" id="JAUGQQ010000002">
    <property type="protein sequence ID" value="MDN3723409.1"/>
    <property type="molecule type" value="Genomic_DNA"/>
</dbReference>
<accession>A0ABT8DHG0</accession>
<name>A0ABT8DHG0_9FLAO</name>
<dbReference type="NCBIfam" id="TIGR04183">
    <property type="entry name" value="Por_Secre_tail"/>
    <property type="match status" value="1"/>
</dbReference>
<feature type="chain" id="PRO_5045801901" evidence="2">
    <location>
        <begin position="20"/>
        <end position="642"/>
    </location>
</feature>
<reference evidence="4 5" key="1">
    <citation type="submission" date="2023-06" db="EMBL/GenBank/DDBJ databases">
        <authorList>
            <person name="Ye Y.-Q."/>
            <person name="Du Z.-J."/>
        </authorList>
    </citation>
    <scope>NUCLEOTIDE SEQUENCE [LARGE SCALE GENOMIC DNA]</scope>
    <source>
        <strain evidence="4 5">SDUM287046</strain>
    </source>
</reference>
<organism evidence="4 5">
    <name type="scientific">Aequorivita aurantiaca</name>
    <dbReference type="NCBI Taxonomy" id="3053356"/>
    <lineage>
        <taxon>Bacteria</taxon>
        <taxon>Pseudomonadati</taxon>
        <taxon>Bacteroidota</taxon>
        <taxon>Flavobacteriia</taxon>
        <taxon>Flavobacteriales</taxon>
        <taxon>Flavobacteriaceae</taxon>
        <taxon>Aequorivita</taxon>
    </lineage>
</organism>
<evidence type="ECO:0000259" key="3">
    <source>
        <dbReference type="Pfam" id="PF18962"/>
    </source>
</evidence>
<keyword evidence="1 2" id="KW-0732">Signal</keyword>
<feature type="signal peptide" evidence="2">
    <location>
        <begin position="1"/>
        <end position="19"/>
    </location>
</feature>
<comment type="caution">
    <text evidence="4">The sequence shown here is derived from an EMBL/GenBank/DDBJ whole genome shotgun (WGS) entry which is preliminary data.</text>
</comment>
<evidence type="ECO:0000313" key="5">
    <source>
        <dbReference type="Proteomes" id="UP001244787"/>
    </source>
</evidence>
<feature type="domain" description="Secretion system C-terminal sorting" evidence="3">
    <location>
        <begin position="574"/>
        <end position="639"/>
    </location>
</feature>
<dbReference type="InterPro" id="IPR026444">
    <property type="entry name" value="Secre_tail"/>
</dbReference>
<gene>
    <name evidence="4" type="ORF">QRD02_03365</name>
</gene>
<evidence type="ECO:0000256" key="2">
    <source>
        <dbReference type="SAM" id="SignalP"/>
    </source>
</evidence>
<proteinExistence type="predicted"/>
<dbReference type="RefSeq" id="WP_290253501.1">
    <property type="nucleotide sequence ID" value="NZ_JAUGQQ010000002.1"/>
</dbReference>